<keyword evidence="8 10" id="KW-0238">DNA-binding</keyword>
<dbReference type="GO" id="GO:0046872">
    <property type="term" value="F:metal ion binding"/>
    <property type="evidence" value="ECO:0007669"/>
    <property type="project" value="UniProtKB-KW"/>
</dbReference>
<dbReference type="OMA" id="VIHNVYS"/>
<comment type="catalytic activity">
    <reaction evidence="1 10">
        <text>ATP-independent breakage of single-stranded DNA, followed by passage and rejoining.</text>
        <dbReference type="EC" id="5.6.2.1"/>
    </reaction>
</comment>
<dbReference type="Pfam" id="PF01131">
    <property type="entry name" value="Topoisom_bac"/>
    <property type="match status" value="1"/>
</dbReference>
<dbReference type="PANTHER" id="PTHR11390:SF21">
    <property type="entry name" value="DNA TOPOISOMERASE 3-ALPHA"/>
    <property type="match status" value="1"/>
</dbReference>
<keyword evidence="7 10" id="KW-0799">Topoisomerase</keyword>
<dbReference type="InParanoid" id="A8Q3Y0"/>
<dbReference type="InterPro" id="IPR013497">
    <property type="entry name" value="Topo_IA_cen"/>
</dbReference>
<dbReference type="Pfam" id="PF01751">
    <property type="entry name" value="Toprim"/>
    <property type="match status" value="1"/>
</dbReference>
<dbReference type="RefSeq" id="XP_001730096.1">
    <property type="nucleotide sequence ID" value="XM_001730044.1"/>
</dbReference>
<comment type="cofactor">
    <cofactor evidence="2">
        <name>Mg(2+)</name>
        <dbReference type="ChEBI" id="CHEBI:18420"/>
    </cofactor>
</comment>
<keyword evidence="6" id="KW-0862">Zinc</keyword>
<dbReference type="InterPro" id="IPR013824">
    <property type="entry name" value="Topo_IA_cen_sub1"/>
</dbReference>
<dbReference type="PROSITE" id="PS52039">
    <property type="entry name" value="TOPO_IA_2"/>
    <property type="match status" value="1"/>
</dbReference>
<evidence type="ECO:0000256" key="11">
    <source>
        <dbReference type="SAM" id="MobiDB-lite"/>
    </source>
</evidence>
<comment type="similarity">
    <text evidence="3 10">Belongs to the type IA topoisomerase family.</text>
</comment>
<comment type="caution">
    <text evidence="14">The sequence shown here is derived from an EMBL/GenBank/DDBJ whole genome shotgun (WGS) entry which is preliminary data.</text>
</comment>
<feature type="domain" description="Toprim" evidence="12">
    <location>
        <begin position="1"/>
        <end position="57"/>
    </location>
</feature>
<dbReference type="AlphaFoldDB" id="A8Q3Y0"/>
<dbReference type="GO" id="GO:0005634">
    <property type="term" value="C:nucleus"/>
    <property type="evidence" value="ECO:0007669"/>
    <property type="project" value="TreeGrafter"/>
</dbReference>
<evidence type="ECO:0000256" key="1">
    <source>
        <dbReference type="ARBA" id="ARBA00000213"/>
    </source>
</evidence>
<dbReference type="Gene3D" id="3.40.50.140">
    <property type="match status" value="1"/>
</dbReference>
<dbReference type="GO" id="GO:0031422">
    <property type="term" value="C:RecQ family helicase-topoisomerase III complex"/>
    <property type="evidence" value="ECO:0007669"/>
    <property type="project" value="TreeGrafter"/>
</dbReference>
<evidence type="ECO:0000256" key="3">
    <source>
        <dbReference type="ARBA" id="ARBA00009446"/>
    </source>
</evidence>
<evidence type="ECO:0000256" key="2">
    <source>
        <dbReference type="ARBA" id="ARBA00001946"/>
    </source>
</evidence>
<feature type="region of interest" description="Disordered" evidence="11">
    <location>
        <begin position="298"/>
        <end position="319"/>
    </location>
</feature>
<dbReference type="SMART" id="SM00436">
    <property type="entry name" value="TOP1Bc"/>
    <property type="match status" value="1"/>
</dbReference>
<feature type="domain" description="Topo IA-type catalytic" evidence="13">
    <location>
        <begin position="75"/>
        <end position="516"/>
    </location>
</feature>
<keyword evidence="15" id="KW-1185">Reference proteome</keyword>
<evidence type="ECO:0000256" key="8">
    <source>
        <dbReference type="ARBA" id="ARBA00023125"/>
    </source>
</evidence>
<dbReference type="GO" id="GO:0006265">
    <property type="term" value="P:DNA topological change"/>
    <property type="evidence" value="ECO:0007669"/>
    <property type="project" value="InterPro"/>
</dbReference>
<evidence type="ECO:0000259" key="12">
    <source>
        <dbReference type="PROSITE" id="PS50880"/>
    </source>
</evidence>
<dbReference type="InterPro" id="IPR013825">
    <property type="entry name" value="Topo_IA_cen_sub2"/>
</dbReference>
<dbReference type="SUPFAM" id="SSF56712">
    <property type="entry name" value="Prokaryotic type I DNA topoisomerase"/>
    <property type="match status" value="1"/>
</dbReference>
<dbReference type="InterPro" id="IPR023405">
    <property type="entry name" value="Topo_IA_core_domain"/>
</dbReference>
<evidence type="ECO:0000256" key="9">
    <source>
        <dbReference type="ARBA" id="ARBA00023235"/>
    </source>
</evidence>
<evidence type="ECO:0000256" key="10">
    <source>
        <dbReference type="RuleBase" id="RU362092"/>
    </source>
</evidence>
<dbReference type="VEuPathDB" id="FungiDB:MGL_2478"/>
<dbReference type="Gene3D" id="1.10.460.10">
    <property type="entry name" value="Topoisomerase I, domain 2"/>
    <property type="match status" value="1"/>
</dbReference>
<dbReference type="Gene3D" id="1.10.290.10">
    <property type="entry name" value="Topoisomerase I, domain 4"/>
    <property type="match status" value="1"/>
</dbReference>
<dbReference type="SMART" id="SM00437">
    <property type="entry name" value="TOP1Ac"/>
    <property type="match status" value="1"/>
</dbReference>
<dbReference type="InterPro" id="IPR006171">
    <property type="entry name" value="TOPRIM_dom"/>
</dbReference>
<dbReference type="InterPro" id="IPR013826">
    <property type="entry name" value="Topo_IA_cen_sub3"/>
</dbReference>
<dbReference type="PANTHER" id="PTHR11390">
    <property type="entry name" value="PROKARYOTIC DNA TOPOISOMERASE"/>
    <property type="match status" value="1"/>
</dbReference>
<dbReference type="FunFam" id="1.10.290.10:FF:000003">
    <property type="entry name" value="DNA topoisomerase"/>
    <property type="match status" value="1"/>
</dbReference>
<dbReference type="OrthoDB" id="430051at2759"/>
<dbReference type="GO" id="GO:0006281">
    <property type="term" value="P:DNA repair"/>
    <property type="evidence" value="ECO:0007669"/>
    <property type="project" value="TreeGrafter"/>
</dbReference>
<feature type="compositionally biased region" description="Basic and acidic residues" evidence="11">
    <location>
        <begin position="298"/>
        <end position="308"/>
    </location>
</feature>
<dbReference type="STRING" id="425265.A8Q3Y0"/>
<evidence type="ECO:0000256" key="7">
    <source>
        <dbReference type="ARBA" id="ARBA00023029"/>
    </source>
</evidence>
<dbReference type="InterPro" id="IPR023406">
    <property type="entry name" value="Topo_IA_AS"/>
</dbReference>
<reference evidence="14 15" key="1">
    <citation type="journal article" date="2007" name="Proc. Natl. Acad. Sci. U.S.A.">
        <title>Dandruff-associated Malassezia genomes reveal convergent and divergent virulence traits shared with plant and human fungal pathogens.</title>
        <authorList>
            <person name="Xu J."/>
            <person name="Saunders C.W."/>
            <person name="Hu P."/>
            <person name="Grant R.A."/>
            <person name="Boekhout T."/>
            <person name="Kuramae E.E."/>
            <person name="Kronstad J.W."/>
            <person name="Deangelis Y.M."/>
            <person name="Reeder N.L."/>
            <person name="Johnstone K.R."/>
            <person name="Leland M."/>
            <person name="Fieno A.M."/>
            <person name="Begley W.M."/>
            <person name="Sun Y."/>
            <person name="Lacey M.P."/>
            <person name="Chaudhary T."/>
            <person name="Keough T."/>
            <person name="Chu L."/>
            <person name="Sears R."/>
            <person name="Yuan B."/>
            <person name="Dawson T.L.Jr."/>
        </authorList>
    </citation>
    <scope>NUCLEOTIDE SEQUENCE [LARGE SCALE GENOMIC DNA]</scope>
    <source>
        <strain evidence="15">ATCC MYA-4612 / CBS 7966</strain>
    </source>
</reference>
<dbReference type="Proteomes" id="UP000008837">
    <property type="component" value="Unassembled WGS sequence"/>
</dbReference>
<evidence type="ECO:0000256" key="6">
    <source>
        <dbReference type="ARBA" id="ARBA00022833"/>
    </source>
</evidence>
<dbReference type="PROSITE" id="PS00396">
    <property type="entry name" value="TOPO_IA_1"/>
    <property type="match status" value="1"/>
</dbReference>
<dbReference type="GeneID" id="5854398"/>
<sequence>MQESESIARNLTIEARSTDMLIIWTDCDREGEAIGFEIAQHCQKAQRRLIVKRARFSAVIADQIHHACMNLVDLDLHAVDAVDARQEVDLRAGAAFTRLQTMRLGPLLKLDSMLLSYGPCQFPTLGFVVDHYKRVETFVPEEFWSIDLRHAVSQQGQDRRTNVEFLWDRNHLFDKRIVHILHKRCKDAEEAEVKQVVRRTTWKRKPTPLTTVELQKNLSRLSGMAPKRILDVAESLYQRGLLSYPRTETNQYDKDFDFVSLLDKQRSDCIWGAHATEIFASATGNGSDSLHSLQYERPRDGQKNDKAHPPIHPTAHANDLKADEKQVYDYVTRRFLASCTTDAMGEETKIFIEMGGESFHTSGLLVKTLGFLTIFPYEKWTSKFVPEYQERQRFRPSSISVKSGSTSPPNLLTEADLVHLMDKHGIGTDATIAEHIKKVIDRQYVVITKQGKTKYLVPSTLGMGLVEGYERLETSLQLCKPKLRHDTETQLGLIATAQRTKQETVSENLTEYKRIYDIVERDFEQIRDAVCTYFRTLPQDEVQGPRWQHARREQRQAEAYCASPFPNESAQTESSTPTCHCSAACTTCTEHRSGREYWACGNRDLRGHDCGFFRWCAMTPTSPHTNEGQASRILQEATKRSADREPRAKRAKTNGQHTMCNCDLIAKCCRAQKGPNAGRLFYTCPKESKRASPN</sequence>
<dbReference type="PRINTS" id="PR00417">
    <property type="entry name" value="PRTPISMRASEI"/>
</dbReference>
<comment type="function">
    <text evidence="10">Introduces a single-strand break via transesterification at a target site in duplex DNA. Releases the supercoiling and torsional tension of DNA introduced during the DNA replication and transcription by transiently cleaving and rejoining one strand of the DNA duplex. The scissile phosphodiester is attacked by the catalytic tyrosine of the enzyme, resulting in the formation of a DNA-(5'-phosphotyrosyl)-enzyme intermediate and the expulsion of a 3'-OH DNA strand.</text>
</comment>
<name>A8Q3Y0_MALGO</name>
<proteinExistence type="inferred from homology"/>
<dbReference type="GO" id="GO:0003677">
    <property type="term" value="F:DNA binding"/>
    <property type="evidence" value="ECO:0007669"/>
    <property type="project" value="UniProtKB-KW"/>
</dbReference>
<dbReference type="PROSITE" id="PS50880">
    <property type="entry name" value="TOPRIM"/>
    <property type="match status" value="1"/>
</dbReference>
<organism evidence="14 15">
    <name type="scientific">Malassezia globosa (strain ATCC MYA-4612 / CBS 7966)</name>
    <name type="common">Dandruff-associated fungus</name>
    <dbReference type="NCBI Taxonomy" id="425265"/>
    <lineage>
        <taxon>Eukaryota</taxon>
        <taxon>Fungi</taxon>
        <taxon>Dikarya</taxon>
        <taxon>Basidiomycota</taxon>
        <taxon>Ustilaginomycotina</taxon>
        <taxon>Malasseziomycetes</taxon>
        <taxon>Malasseziales</taxon>
        <taxon>Malasseziaceae</taxon>
        <taxon>Malassezia</taxon>
    </lineage>
</organism>
<dbReference type="InterPro" id="IPR003601">
    <property type="entry name" value="Topo_IA_2"/>
</dbReference>
<dbReference type="InterPro" id="IPR000380">
    <property type="entry name" value="Topo_IA"/>
</dbReference>
<dbReference type="EMBL" id="AAYY01000009">
    <property type="protein sequence ID" value="EDP42882.1"/>
    <property type="molecule type" value="Genomic_DNA"/>
</dbReference>
<dbReference type="Gene3D" id="2.70.20.10">
    <property type="entry name" value="Topoisomerase I, domain 3"/>
    <property type="match status" value="1"/>
</dbReference>
<evidence type="ECO:0000313" key="14">
    <source>
        <dbReference type="EMBL" id="EDP42882.1"/>
    </source>
</evidence>
<gene>
    <name evidence="14" type="ORF">MGL_2478</name>
</gene>
<dbReference type="GO" id="GO:0006310">
    <property type="term" value="P:DNA recombination"/>
    <property type="evidence" value="ECO:0007669"/>
    <property type="project" value="TreeGrafter"/>
</dbReference>
<keyword evidence="5" id="KW-0479">Metal-binding</keyword>
<dbReference type="GO" id="GO:0003917">
    <property type="term" value="F:DNA topoisomerase type I (single strand cut, ATP-independent) activity"/>
    <property type="evidence" value="ECO:0007669"/>
    <property type="project" value="UniProtKB-EC"/>
</dbReference>
<dbReference type="FunCoup" id="A8Q3Y0">
    <property type="interactions" value="662"/>
</dbReference>
<evidence type="ECO:0000256" key="5">
    <source>
        <dbReference type="ARBA" id="ARBA00022723"/>
    </source>
</evidence>
<keyword evidence="9 10" id="KW-0413">Isomerase</keyword>
<protein>
    <recommendedName>
        <fullName evidence="4 10">DNA topoisomerase</fullName>
        <ecNumber evidence="4 10">5.6.2.1</ecNumber>
    </recommendedName>
</protein>
<dbReference type="KEGG" id="mgl:MGL_2478"/>
<evidence type="ECO:0000313" key="15">
    <source>
        <dbReference type="Proteomes" id="UP000008837"/>
    </source>
</evidence>
<dbReference type="InterPro" id="IPR003602">
    <property type="entry name" value="Topo_IA_DNA-bd_dom"/>
</dbReference>
<evidence type="ECO:0000256" key="4">
    <source>
        <dbReference type="ARBA" id="ARBA00012891"/>
    </source>
</evidence>
<accession>A8Q3Y0</accession>
<dbReference type="EC" id="5.6.2.1" evidence="4 10"/>
<evidence type="ECO:0000259" key="13">
    <source>
        <dbReference type="PROSITE" id="PS52039"/>
    </source>
</evidence>
<dbReference type="CDD" id="cd00186">
    <property type="entry name" value="TOP1Ac"/>
    <property type="match status" value="1"/>
</dbReference>